<comment type="caution">
    <text evidence="2">The sequence shown here is derived from an EMBL/GenBank/DDBJ whole genome shotgun (WGS) entry which is preliminary data.</text>
</comment>
<sequence length="206" mass="21625">MAMKSRSIGTRGSRLRLVAYVVPVPFGLVLSGALVWQASDAAFSGRTTNSGTSWTAGSINLTNDSGGQPMFDMTNITPGDTGTRCIAITSQATVPTNIKLYTSTANPPANDISPYIDVTVEDGTGGSFDSCDGFTPAGAADYTGTLENLTTTRTNYANGIGPWALTGNPPETKTFRITWTFQESAPDSTQGGSTPNVNFTWEAQTT</sequence>
<reference evidence="2 3" key="1">
    <citation type="submission" date="2015-12" db="EMBL/GenBank/DDBJ databases">
        <title>Genome sequence of Streptomyces sp. G25.</title>
        <authorList>
            <person name="Poehlein A."/>
            <person name="Roettig A."/>
            <person name="Hiessl S."/>
            <person name="Hauschild P."/>
            <person name="Schauer J."/>
            <person name="Madkour M.H."/>
            <person name="Al-Ansari A.M."/>
            <person name="Almakishah N.H."/>
            <person name="Steinbuechel A."/>
            <person name="Daniel R."/>
        </authorList>
    </citation>
    <scope>NUCLEOTIDE SEQUENCE [LARGE SCALE GENOMIC DNA]</scope>
    <source>
        <strain evidence="3">G25(2015)</strain>
    </source>
</reference>
<proteinExistence type="predicted"/>
<evidence type="ECO:0000256" key="1">
    <source>
        <dbReference type="SAM" id="MobiDB-lite"/>
    </source>
</evidence>
<dbReference type="EMBL" id="LOHS01000052">
    <property type="protein sequence ID" value="OAH14963.1"/>
    <property type="molecule type" value="Genomic_DNA"/>
</dbReference>
<dbReference type="STRING" id="1716141.STSP_15760"/>
<organism evidence="2 3">
    <name type="scientific">Streptomyces jeddahensis</name>
    <dbReference type="NCBI Taxonomy" id="1716141"/>
    <lineage>
        <taxon>Bacteria</taxon>
        <taxon>Bacillati</taxon>
        <taxon>Actinomycetota</taxon>
        <taxon>Actinomycetes</taxon>
        <taxon>Kitasatosporales</taxon>
        <taxon>Streptomycetaceae</taxon>
        <taxon>Streptomyces</taxon>
    </lineage>
</organism>
<evidence type="ECO:0000313" key="3">
    <source>
        <dbReference type="Proteomes" id="UP000077381"/>
    </source>
</evidence>
<keyword evidence="3" id="KW-1185">Reference proteome</keyword>
<dbReference type="PATRIC" id="fig|1716141.3.peg.1662"/>
<accession>A0A177HVP2</accession>
<name>A0A177HVP2_9ACTN</name>
<feature type="region of interest" description="Disordered" evidence="1">
    <location>
        <begin position="184"/>
        <end position="206"/>
    </location>
</feature>
<protein>
    <recommendedName>
        <fullName evidence="4">Camelysin metallo-endopeptidase</fullName>
    </recommendedName>
</protein>
<dbReference type="AlphaFoldDB" id="A0A177HVP2"/>
<evidence type="ECO:0000313" key="2">
    <source>
        <dbReference type="EMBL" id="OAH14963.1"/>
    </source>
</evidence>
<evidence type="ECO:0008006" key="4">
    <source>
        <dbReference type="Google" id="ProtNLM"/>
    </source>
</evidence>
<gene>
    <name evidence="2" type="ORF">STSP_15760</name>
</gene>
<dbReference type="Proteomes" id="UP000077381">
    <property type="component" value="Unassembled WGS sequence"/>
</dbReference>